<evidence type="ECO:0000313" key="2">
    <source>
        <dbReference type="EMBL" id="MPM10916.1"/>
    </source>
</evidence>
<organism evidence="2">
    <name type="scientific">bioreactor metagenome</name>
    <dbReference type="NCBI Taxonomy" id="1076179"/>
    <lineage>
        <taxon>unclassified sequences</taxon>
        <taxon>metagenomes</taxon>
        <taxon>ecological metagenomes</taxon>
    </lineage>
</organism>
<protein>
    <submittedName>
        <fullName evidence="2">Uncharacterized protein</fullName>
    </submittedName>
</protein>
<sequence length="61" mass="7442">MHLYQVINAGFQHRTIFSIEYYKDKRRKCHEFPDDQERKKILRDGDHDHGKTQPQIGKEMK</sequence>
<dbReference type="AlphaFoldDB" id="A0A644X437"/>
<proteinExistence type="predicted"/>
<feature type="region of interest" description="Disordered" evidence="1">
    <location>
        <begin position="32"/>
        <end position="61"/>
    </location>
</feature>
<dbReference type="EMBL" id="VSSQ01001758">
    <property type="protein sequence ID" value="MPM10916.1"/>
    <property type="molecule type" value="Genomic_DNA"/>
</dbReference>
<evidence type="ECO:0000256" key="1">
    <source>
        <dbReference type="SAM" id="MobiDB-lite"/>
    </source>
</evidence>
<comment type="caution">
    <text evidence="2">The sequence shown here is derived from an EMBL/GenBank/DDBJ whole genome shotgun (WGS) entry which is preliminary data.</text>
</comment>
<reference evidence="2" key="1">
    <citation type="submission" date="2019-08" db="EMBL/GenBank/DDBJ databases">
        <authorList>
            <person name="Kucharzyk K."/>
            <person name="Murdoch R.W."/>
            <person name="Higgins S."/>
            <person name="Loffler F."/>
        </authorList>
    </citation>
    <scope>NUCLEOTIDE SEQUENCE</scope>
</reference>
<gene>
    <name evidence="2" type="ORF">SDC9_57253</name>
</gene>
<name>A0A644X437_9ZZZZ</name>
<feature type="compositionally biased region" description="Basic and acidic residues" evidence="1">
    <location>
        <begin position="32"/>
        <end position="51"/>
    </location>
</feature>
<accession>A0A644X437</accession>